<gene>
    <name evidence="3" type="ORF">JRO89_XS06G0213100</name>
</gene>
<keyword evidence="4" id="KW-1185">Reference proteome</keyword>
<dbReference type="EMBL" id="JAFEMO010000006">
    <property type="protein sequence ID" value="KAH7569619.1"/>
    <property type="molecule type" value="Genomic_DNA"/>
</dbReference>
<accession>A0ABQ8HZJ8</accession>
<name>A0ABQ8HZJ8_9ROSI</name>
<evidence type="ECO:0000313" key="3">
    <source>
        <dbReference type="EMBL" id="KAH7569619.1"/>
    </source>
</evidence>
<evidence type="ECO:0000256" key="1">
    <source>
        <dbReference type="SAM" id="Coils"/>
    </source>
</evidence>
<protein>
    <submittedName>
        <fullName evidence="3">Uncharacterized protein</fullName>
    </submittedName>
</protein>
<organism evidence="3 4">
    <name type="scientific">Xanthoceras sorbifolium</name>
    <dbReference type="NCBI Taxonomy" id="99658"/>
    <lineage>
        <taxon>Eukaryota</taxon>
        <taxon>Viridiplantae</taxon>
        <taxon>Streptophyta</taxon>
        <taxon>Embryophyta</taxon>
        <taxon>Tracheophyta</taxon>
        <taxon>Spermatophyta</taxon>
        <taxon>Magnoliopsida</taxon>
        <taxon>eudicotyledons</taxon>
        <taxon>Gunneridae</taxon>
        <taxon>Pentapetalae</taxon>
        <taxon>rosids</taxon>
        <taxon>malvids</taxon>
        <taxon>Sapindales</taxon>
        <taxon>Sapindaceae</taxon>
        <taxon>Xanthoceroideae</taxon>
        <taxon>Xanthoceras</taxon>
    </lineage>
</organism>
<keyword evidence="1" id="KW-0175">Coiled coil</keyword>
<sequence length="206" mass="22957">MLSLQPIHLVSCKPCPKIPKLNPLRQVEFGSLWRNQAKNGCLIARSSVNISGGGDGGGSSFSLHPNTEKIQVGEPEPQNSQSNHENLGDPKIQLLSNQLKALQVELRKNNEEIKMLRETVQHSWKHLSTAVHAASSIQQVAQLLLDKTRNEPQQLKDPNTDENEPSPGKHSKRKREPDSPSQNKKQNTGNRSVLNITNPARDYPDY</sequence>
<evidence type="ECO:0000313" key="4">
    <source>
        <dbReference type="Proteomes" id="UP000827721"/>
    </source>
</evidence>
<comment type="caution">
    <text evidence="3">The sequence shown here is derived from an EMBL/GenBank/DDBJ whole genome shotgun (WGS) entry which is preliminary data.</text>
</comment>
<evidence type="ECO:0000256" key="2">
    <source>
        <dbReference type="SAM" id="MobiDB-lite"/>
    </source>
</evidence>
<feature type="region of interest" description="Disordered" evidence="2">
    <location>
        <begin position="149"/>
        <end position="206"/>
    </location>
</feature>
<reference evidence="3 4" key="1">
    <citation type="submission" date="2021-02" db="EMBL/GenBank/DDBJ databases">
        <title>Plant Genome Project.</title>
        <authorList>
            <person name="Zhang R.-G."/>
        </authorList>
    </citation>
    <scope>NUCLEOTIDE SEQUENCE [LARGE SCALE GENOMIC DNA]</scope>
    <source>
        <tissue evidence="3">Leaves</tissue>
    </source>
</reference>
<feature type="compositionally biased region" description="Polar residues" evidence="2">
    <location>
        <begin position="179"/>
        <end position="198"/>
    </location>
</feature>
<feature type="region of interest" description="Disordered" evidence="2">
    <location>
        <begin position="54"/>
        <end position="88"/>
    </location>
</feature>
<proteinExistence type="predicted"/>
<feature type="coiled-coil region" evidence="1">
    <location>
        <begin position="92"/>
        <end position="119"/>
    </location>
</feature>
<dbReference type="Proteomes" id="UP000827721">
    <property type="component" value="Unassembled WGS sequence"/>
</dbReference>